<feature type="chain" id="PRO_5013857068" evidence="1">
    <location>
        <begin position="20"/>
        <end position="84"/>
    </location>
</feature>
<feature type="signal peptide" evidence="1">
    <location>
        <begin position="1"/>
        <end position="19"/>
    </location>
</feature>
<evidence type="ECO:0000256" key="1">
    <source>
        <dbReference type="SAM" id="SignalP"/>
    </source>
</evidence>
<reference evidence="2" key="1">
    <citation type="submission" date="2016-07" db="EMBL/GenBank/DDBJ databases">
        <authorList>
            <person name="Bretaudeau A."/>
        </authorList>
    </citation>
    <scope>NUCLEOTIDE SEQUENCE</scope>
    <source>
        <strain evidence="2">Rice</strain>
        <tissue evidence="2">Whole body</tissue>
    </source>
</reference>
<dbReference type="EMBL" id="ODYU01008305">
    <property type="protein sequence ID" value="SOQ51780.1"/>
    <property type="molecule type" value="Genomic_DNA"/>
</dbReference>
<protein>
    <submittedName>
        <fullName evidence="2">SFRICE_009251</fullName>
    </submittedName>
</protein>
<keyword evidence="1" id="KW-0732">Signal</keyword>
<dbReference type="AlphaFoldDB" id="A0A2H1WFB8"/>
<accession>A0A2H1WFB8</accession>
<evidence type="ECO:0000313" key="2">
    <source>
        <dbReference type="EMBL" id="SOQ51780.1"/>
    </source>
</evidence>
<gene>
    <name evidence="2" type="ORF">SFRICE_009251</name>
</gene>
<proteinExistence type="predicted"/>
<organism evidence="2">
    <name type="scientific">Spodoptera frugiperda</name>
    <name type="common">Fall armyworm</name>
    <dbReference type="NCBI Taxonomy" id="7108"/>
    <lineage>
        <taxon>Eukaryota</taxon>
        <taxon>Metazoa</taxon>
        <taxon>Ecdysozoa</taxon>
        <taxon>Arthropoda</taxon>
        <taxon>Hexapoda</taxon>
        <taxon>Insecta</taxon>
        <taxon>Pterygota</taxon>
        <taxon>Neoptera</taxon>
        <taxon>Endopterygota</taxon>
        <taxon>Lepidoptera</taxon>
        <taxon>Glossata</taxon>
        <taxon>Ditrysia</taxon>
        <taxon>Noctuoidea</taxon>
        <taxon>Noctuidae</taxon>
        <taxon>Amphipyrinae</taxon>
        <taxon>Spodoptera</taxon>
    </lineage>
</organism>
<sequence>MFRLSAVVLLIVLAQVLTATVISSNEPKGVEVAGETLDAAAVVPLVQTNSLPELKKCAELGEPCIYHNDCCSRACLGFAKKCVT</sequence>
<name>A0A2H1WFB8_SPOFR</name>